<keyword evidence="4" id="KW-1185">Reference proteome</keyword>
<feature type="region of interest" description="Disordered" evidence="1">
    <location>
        <begin position="472"/>
        <end position="512"/>
    </location>
</feature>
<dbReference type="Proteomes" id="UP001337655">
    <property type="component" value="Unassembled WGS sequence"/>
</dbReference>
<feature type="compositionally biased region" description="Basic and acidic residues" evidence="1">
    <location>
        <begin position="124"/>
        <end position="140"/>
    </location>
</feature>
<feature type="compositionally biased region" description="Basic and acidic residues" evidence="1">
    <location>
        <begin position="103"/>
        <end position="117"/>
    </location>
</feature>
<gene>
    <name evidence="3" type="primary">HPC2</name>
    <name evidence="3" type="ORF">LTR77_003060</name>
</gene>
<protein>
    <submittedName>
        <fullName evidence="3">HIR complex subunit</fullName>
    </submittedName>
</protein>
<name>A0AAV9PKU1_9PEZI</name>
<sequence length="688" mass="72285">MDPPSLNHNLKVPPEFDGRSSSSMSSPPNSPPQNHAIHDTIEVARPSQSNPGKFAEGVVAAASATPGRLSTNTTATATNSKTSTTTANGNAPEKPKRQRKKKEVGLDGKPIVDDKPKEKKPRKPREPKVKTAGANDDKPAASRKKQKVETKVEPAEASTAPRQSTLTEMVGSYQQPANSSSNAAAPLQPQHRASDSMTYSSIPPSFSKAQSPRPFSSGQNYDPIRGSTRASYPPPPPNPNNVTASAQASPHANRASASPAISSLIDPPPTIKASASATMNSPHANMQPPSLTSQQIQSPQKPTASMASPPQPRPSPPFTKPSTMANFDGAMDLDRLPYCANQAAKKAPKSKSSSSPTPKAARPTPPPAQVPKGTGSGLLSSSDLFGGPSTSEPTTRKGVNIDIHIPLNPAGGNTVNIAQEIAKKYGRDAVNPRAAAHREMMLRMSAEANKFAGTADGDEMSVDLLSEAEGDSNVEMGGMEDGQSNTGLDTGADGPKPRKRRKKVEEYDKEDDFIDDTELAWQEQAAVAKDGFFVYSGPLIPEGEQPQIETSAPTRARGGRGSRGGRGARSANTSTTHASLADTKAREAAPSTRARARGTRGTSAPRKPRITKADRERLELEKAERERAAGMGGQAAGNSTTTATATATTAATNGAANTTTTTQQGFVQPTPQQQQPAFYHQQSTGTMA</sequence>
<dbReference type="InterPro" id="IPR014840">
    <property type="entry name" value="HRD"/>
</dbReference>
<accession>A0AAV9PKU1</accession>
<feature type="compositionally biased region" description="Low complexity" evidence="1">
    <location>
        <begin position="70"/>
        <end position="88"/>
    </location>
</feature>
<feature type="compositionally biased region" description="Low complexity" evidence="1">
    <location>
        <begin position="377"/>
        <end position="389"/>
    </location>
</feature>
<feature type="region of interest" description="Disordered" evidence="1">
    <location>
        <begin position="537"/>
        <end position="688"/>
    </location>
</feature>
<feature type="region of interest" description="Disordered" evidence="1">
    <location>
        <begin position="1"/>
        <end position="38"/>
    </location>
</feature>
<proteinExistence type="predicted"/>
<comment type="caution">
    <text evidence="3">The sequence shown here is derived from an EMBL/GenBank/DDBJ whole genome shotgun (WGS) entry which is preliminary data.</text>
</comment>
<dbReference type="EMBL" id="JAVRRT010000004">
    <property type="protein sequence ID" value="KAK5172938.1"/>
    <property type="molecule type" value="Genomic_DNA"/>
</dbReference>
<feature type="compositionally biased region" description="Pro residues" evidence="1">
    <location>
        <begin position="309"/>
        <end position="319"/>
    </location>
</feature>
<feature type="compositionally biased region" description="Polar residues" evidence="1">
    <location>
        <begin position="195"/>
        <end position="220"/>
    </location>
</feature>
<evidence type="ECO:0000259" key="2">
    <source>
        <dbReference type="Pfam" id="PF08729"/>
    </source>
</evidence>
<feature type="region of interest" description="Disordered" evidence="1">
    <location>
        <begin position="61"/>
        <end position="400"/>
    </location>
</feature>
<evidence type="ECO:0000313" key="4">
    <source>
        <dbReference type="Proteomes" id="UP001337655"/>
    </source>
</evidence>
<feature type="compositionally biased region" description="Polar residues" evidence="1">
    <location>
        <begin position="242"/>
        <end position="261"/>
    </location>
</feature>
<feature type="compositionally biased region" description="Low complexity" evidence="1">
    <location>
        <begin position="350"/>
        <end position="362"/>
    </location>
</feature>
<organism evidence="3 4">
    <name type="scientific">Saxophila tyrrhenica</name>
    <dbReference type="NCBI Taxonomy" id="1690608"/>
    <lineage>
        <taxon>Eukaryota</taxon>
        <taxon>Fungi</taxon>
        <taxon>Dikarya</taxon>
        <taxon>Ascomycota</taxon>
        <taxon>Pezizomycotina</taxon>
        <taxon>Dothideomycetes</taxon>
        <taxon>Dothideomycetidae</taxon>
        <taxon>Mycosphaerellales</taxon>
        <taxon>Extremaceae</taxon>
        <taxon>Saxophila</taxon>
    </lineage>
</organism>
<evidence type="ECO:0000313" key="3">
    <source>
        <dbReference type="EMBL" id="KAK5172938.1"/>
    </source>
</evidence>
<feature type="compositionally biased region" description="Low complexity" evidence="1">
    <location>
        <begin position="636"/>
        <end position="682"/>
    </location>
</feature>
<feature type="compositionally biased region" description="Low complexity" evidence="1">
    <location>
        <begin position="588"/>
        <end position="605"/>
    </location>
</feature>
<dbReference type="Pfam" id="PF08729">
    <property type="entry name" value="HUN"/>
    <property type="match status" value="1"/>
</dbReference>
<feature type="compositionally biased region" description="Low complexity" evidence="1">
    <location>
        <begin position="172"/>
        <end position="190"/>
    </location>
</feature>
<evidence type="ECO:0000256" key="1">
    <source>
        <dbReference type="SAM" id="MobiDB-lite"/>
    </source>
</evidence>
<feature type="domain" description="Hpc2-related" evidence="2">
    <location>
        <begin position="500"/>
        <end position="539"/>
    </location>
</feature>
<reference evidence="3 4" key="1">
    <citation type="submission" date="2023-08" db="EMBL/GenBank/DDBJ databases">
        <title>Black Yeasts Isolated from many extreme environments.</title>
        <authorList>
            <person name="Coleine C."/>
            <person name="Stajich J.E."/>
            <person name="Selbmann L."/>
        </authorList>
    </citation>
    <scope>NUCLEOTIDE SEQUENCE [LARGE SCALE GENOMIC DNA]</scope>
    <source>
        <strain evidence="3 4">CCFEE 5935</strain>
    </source>
</reference>
<dbReference type="GeneID" id="89924407"/>
<feature type="compositionally biased region" description="Polar residues" evidence="1">
    <location>
        <begin position="273"/>
        <end position="303"/>
    </location>
</feature>
<dbReference type="AlphaFoldDB" id="A0AAV9PKU1"/>
<feature type="compositionally biased region" description="Basic and acidic residues" evidence="1">
    <location>
        <begin position="611"/>
        <end position="628"/>
    </location>
</feature>
<dbReference type="RefSeq" id="XP_064661656.1">
    <property type="nucleotide sequence ID" value="XM_064800317.1"/>
</dbReference>